<gene>
    <name evidence="1" type="ORF">AXFE_04290</name>
</gene>
<evidence type="ECO:0000313" key="2">
    <source>
        <dbReference type="Proteomes" id="UP000032360"/>
    </source>
</evidence>
<keyword evidence="2" id="KW-1185">Reference proteome</keyword>
<dbReference type="STRING" id="1280514.AXFE_04290"/>
<dbReference type="PANTHER" id="PTHR38133">
    <property type="entry name" value="SLR1429 PROTEIN"/>
    <property type="match status" value="1"/>
</dbReference>
<proteinExistence type="predicted"/>
<dbReference type="RefSeq" id="WP_152625805.1">
    <property type="nucleotide sequence ID" value="NZ_JXYS01000009.1"/>
</dbReference>
<protein>
    <recommendedName>
        <fullName evidence="3">SWIM-type domain-containing protein</fullName>
    </recommendedName>
</protein>
<evidence type="ECO:0000313" key="1">
    <source>
        <dbReference type="EMBL" id="KJF18697.1"/>
    </source>
</evidence>
<accession>A0A0D8HLQ9</accession>
<dbReference type="PANTHER" id="PTHR38133:SF1">
    <property type="entry name" value="SLR1429 PROTEIN"/>
    <property type="match status" value="1"/>
</dbReference>
<reference evidence="1 2" key="1">
    <citation type="submission" date="2015-01" db="EMBL/GenBank/DDBJ databases">
        <title>Draft genome of the acidophilic iron oxidizer Acidithrix ferrooxidans strain Py-F3.</title>
        <authorList>
            <person name="Poehlein A."/>
            <person name="Eisen S."/>
            <person name="Schloemann M."/>
            <person name="Johnson B.D."/>
            <person name="Daniel R."/>
            <person name="Muehling M."/>
        </authorList>
    </citation>
    <scope>NUCLEOTIDE SEQUENCE [LARGE SCALE GENOMIC DNA]</scope>
    <source>
        <strain evidence="1 2">Py-F3</strain>
    </source>
</reference>
<dbReference type="Proteomes" id="UP000032360">
    <property type="component" value="Unassembled WGS sequence"/>
</dbReference>
<organism evidence="1 2">
    <name type="scientific">Acidithrix ferrooxidans</name>
    <dbReference type="NCBI Taxonomy" id="1280514"/>
    <lineage>
        <taxon>Bacteria</taxon>
        <taxon>Bacillati</taxon>
        <taxon>Actinomycetota</taxon>
        <taxon>Acidimicrobiia</taxon>
        <taxon>Acidimicrobiales</taxon>
        <taxon>Acidimicrobiaceae</taxon>
        <taxon>Acidithrix</taxon>
    </lineage>
</organism>
<comment type="caution">
    <text evidence="1">The sequence shown here is derived from an EMBL/GenBank/DDBJ whole genome shotgun (WGS) entry which is preliminary data.</text>
</comment>
<sequence>MAVLANVRRTPEAPSRSNAKRSWWLQIILDNLERSSGKDRAARGRSYWRKGAVSKRLTIEDGAALGHVRGSNSERYKVAVGVDESFSAHAEVLANAIASDAACYVDFREGRLNEALMGITLSDGTKLFLDHLAMEGVCNCYDWDATCKHQIALANAIADKIENDLDLALTFLGIEPNELHALVSQLRDGDERDSLSNDPDNITDTFGWPDFHDVVRFTTVKRYGKSPIALAEHLGELSKEILDPISLIPKNRINGTLGSLNSFFDEMYELVKYHLNGNEEPDF</sequence>
<dbReference type="AlphaFoldDB" id="A0A0D8HLQ9"/>
<dbReference type="PATRIC" id="fig|1280514.3.peg.602"/>
<dbReference type="EMBL" id="JXYS01000009">
    <property type="protein sequence ID" value="KJF18697.1"/>
    <property type="molecule type" value="Genomic_DNA"/>
</dbReference>
<name>A0A0D8HLQ9_9ACTN</name>
<evidence type="ECO:0008006" key="3">
    <source>
        <dbReference type="Google" id="ProtNLM"/>
    </source>
</evidence>
<dbReference type="OrthoDB" id="188274at2"/>